<comment type="similarity">
    <text evidence="13">Belongs to the methylthiotransferase family. MiaB subfamily.</text>
</comment>
<dbReference type="InterPro" id="IPR002792">
    <property type="entry name" value="TRAM_dom"/>
</dbReference>
<dbReference type="InterPro" id="IPR038135">
    <property type="entry name" value="Methylthiotransferase_N_sf"/>
</dbReference>
<dbReference type="GO" id="GO:0035597">
    <property type="term" value="F:tRNA-2-methylthio-N(6)-dimethylallyladenosine(37) synthase activity"/>
    <property type="evidence" value="ECO:0007669"/>
    <property type="project" value="UniProtKB-EC"/>
</dbReference>
<comment type="subcellular location">
    <subcellularLocation>
        <location evidence="13">Cytoplasm</location>
    </subcellularLocation>
</comment>
<feature type="binding site" evidence="13">
    <location>
        <position position="189"/>
    </location>
    <ligand>
        <name>[4Fe-4S] cluster</name>
        <dbReference type="ChEBI" id="CHEBI:49883"/>
        <label>2</label>
        <note>4Fe-4S-S-AdoMet</note>
    </ligand>
</feature>
<comment type="cofactor">
    <cofactor evidence="13">
        <name>[4Fe-4S] cluster</name>
        <dbReference type="ChEBI" id="CHEBI:49883"/>
    </cofactor>
    <text evidence="13">Binds 2 [4Fe-4S] clusters. One cluster is coordinated with 3 cysteines and an exchangeable S-adenosyl-L-methionine.</text>
</comment>
<dbReference type="GO" id="GO:0051539">
    <property type="term" value="F:4 iron, 4 sulfur cluster binding"/>
    <property type="evidence" value="ECO:0007669"/>
    <property type="project" value="UniProtKB-UniRule"/>
</dbReference>
<feature type="binding site" evidence="13">
    <location>
        <position position="114"/>
    </location>
    <ligand>
        <name>[4Fe-4S] cluster</name>
        <dbReference type="ChEBI" id="CHEBI:49883"/>
        <label>1</label>
    </ligand>
</feature>
<feature type="domain" description="MTTase N-terminal" evidence="15">
    <location>
        <begin position="35"/>
        <end position="151"/>
    </location>
</feature>
<dbReference type="SMART" id="SM00729">
    <property type="entry name" value="Elp3"/>
    <property type="match status" value="1"/>
</dbReference>
<sequence length="480" mass="54490">MYNDNPTLLNLNKNIDESKQGEAITGVVPINDNGKKFYIESYGCQMNFSDSEIVASILAEEGFGATRNMEVADLILINTCSIREKAEDTVRKRLRIFDKLKKQNPGMLVGVLGCMAERLKAKFLDEEKLVDIVVGPDAYRDLPKLIAGAEDGDKGVNVLLSREETYADISPLRLDSNGVSGFISIMRGCDNMCSFCVVPFTRGRERSRNPFTIVAEAQDLFDRGYREVTLLGQNVDSFKWENPETKELTTFAKLLEMVAHVSPLLRIRFSTSHPKDITDEVLFTMAKYKNICKYIHLPVQSGNSRVLELMNRTYDRPWYKSKIDRIYEIMPDCAISSDVITGFCTETEEEHQDTLSMVEYAQYSMSYMFFYSERPGTLAARKYEDDIPLEVKKRRLTEVIRLQNQISHELNAKDIGKTFEVLIEGDSKKSDLDFKGRNSQNKQIVFPKKAGLKPGDYTYVKVKASTSATLMGDIVEMPLN</sequence>
<dbReference type="FunFam" id="3.80.30.20:FF:000001">
    <property type="entry name" value="tRNA-2-methylthio-N(6)-dimethylallyladenosine synthase 2"/>
    <property type="match status" value="1"/>
</dbReference>
<reference evidence="17" key="1">
    <citation type="journal article" date="2014" name="Int. J. Syst. Evol. Microbiol.">
        <title>Complete genome sequence of Corynebacterium casei LMG S-19264T (=DSM 44701T), isolated from a smear-ripened cheese.</title>
        <authorList>
            <consortium name="US DOE Joint Genome Institute (JGI-PGF)"/>
            <person name="Walter F."/>
            <person name="Albersmeier A."/>
            <person name="Kalinowski J."/>
            <person name="Ruckert C."/>
        </authorList>
    </citation>
    <scope>NUCLEOTIDE SEQUENCE</scope>
    <source>
        <strain evidence="17">NBRC 108769</strain>
    </source>
</reference>
<dbReference type="InterPro" id="IPR020612">
    <property type="entry name" value="Methylthiotransferase_CS"/>
</dbReference>
<accession>A0AA37SRM3</accession>
<dbReference type="Proteomes" id="UP001156666">
    <property type="component" value="Unassembled WGS sequence"/>
</dbReference>
<dbReference type="SFLD" id="SFLDF00273">
    <property type="entry name" value="(dimethylallyl)adenosine_tRNA"/>
    <property type="match status" value="1"/>
</dbReference>
<proteinExistence type="inferred from homology"/>
<evidence type="ECO:0000256" key="2">
    <source>
        <dbReference type="ARBA" id="ARBA00022485"/>
    </source>
</evidence>
<dbReference type="PROSITE" id="PS01278">
    <property type="entry name" value="MTTASE_RADICAL"/>
    <property type="match status" value="1"/>
</dbReference>
<dbReference type="InterPro" id="IPR013848">
    <property type="entry name" value="Methylthiotransferase_N"/>
</dbReference>
<feature type="binding site" evidence="13">
    <location>
        <position position="193"/>
    </location>
    <ligand>
        <name>[4Fe-4S] cluster</name>
        <dbReference type="ChEBI" id="CHEBI:49883"/>
        <label>2</label>
        <note>4Fe-4S-S-AdoMet</note>
    </ligand>
</feature>
<protein>
    <recommendedName>
        <fullName evidence="10 13">tRNA-2-methylthio-N(6)-dimethylallyladenosine synthase</fullName>
        <ecNumber evidence="9 13">2.8.4.3</ecNumber>
    </recommendedName>
    <alternativeName>
        <fullName evidence="12 13">(Dimethylallyl)adenosine tRNA methylthiotransferase MiaB</fullName>
    </alternativeName>
    <alternativeName>
        <fullName evidence="11 13">tRNA-i(6)A37 methylthiotransferase</fullName>
    </alternativeName>
</protein>
<comment type="function">
    <text evidence="1 13">Catalyzes the methylthiolation of N6-(dimethylallyl)adenosine (i(6)A), leading to the formation of 2-methylthio-N6-(dimethylallyl)adenosine (ms(2)i(6)A) at position 37 in tRNAs that read codons beginning with uridine.</text>
</comment>
<organism evidence="17 18">
    <name type="scientific">Portibacter lacus</name>
    <dbReference type="NCBI Taxonomy" id="1099794"/>
    <lineage>
        <taxon>Bacteria</taxon>
        <taxon>Pseudomonadati</taxon>
        <taxon>Bacteroidota</taxon>
        <taxon>Saprospiria</taxon>
        <taxon>Saprospirales</taxon>
        <taxon>Haliscomenobacteraceae</taxon>
        <taxon>Portibacter</taxon>
    </lineage>
</organism>
<dbReference type="Gene3D" id="3.40.50.12160">
    <property type="entry name" value="Methylthiotransferase, N-terminal domain"/>
    <property type="match status" value="1"/>
</dbReference>
<dbReference type="InterPro" id="IPR058240">
    <property type="entry name" value="rSAM_sf"/>
</dbReference>
<keyword evidence="6 13" id="KW-0479">Metal-binding</keyword>
<evidence type="ECO:0000259" key="14">
    <source>
        <dbReference type="PROSITE" id="PS50926"/>
    </source>
</evidence>
<dbReference type="NCBIfam" id="TIGR00089">
    <property type="entry name" value="MiaB/RimO family radical SAM methylthiotransferase"/>
    <property type="match status" value="1"/>
</dbReference>
<comment type="caution">
    <text evidence="17">The sequence shown here is derived from an EMBL/GenBank/DDBJ whole genome shotgun (WGS) entry which is preliminary data.</text>
</comment>
<evidence type="ECO:0000256" key="10">
    <source>
        <dbReference type="ARBA" id="ARBA00068570"/>
    </source>
</evidence>
<keyword evidence="7 13" id="KW-0408">Iron</keyword>
<dbReference type="NCBIfam" id="TIGR01574">
    <property type="entry name" value="miaB-methiolase"/>
    <property type="match status" value="1"/>
</dbReference>
<dbReference type="Pfam" id="PF04055">
    <property type="entry name" value="Radical_SAM"/>
    <property type="match status" value="1"/>
</dbReference>
<dbReference type="EMBL" id="BSOH01000031">
    <property type="protein sequence ID" value="GLR19651.1"/>
    <property type="molecule type" value="Genomic_DNA"/>
</dbReference>
<dbReference type="InterPro" id="IPR006463">
    <property type="entry name" value="MiaB_methiolase"/>
</dbReference>
<dbReference type="InterPro" id="IPR005839">
    <property type="entry name" value="Methylthiotransferase"/>
</dbReference>
<dbReference type="GO" id="GO:0046872">
    <property type="term" value="F:metal ion binding"/>
    <property type="evidence" value="ECO:0007669"/>
    <property type="project" value="UniProtKB-KW"/>
</dbReference>
<evidence type="ECO:0000256" key="1">
    <source>
        <dbReference type="ARBA" id="ARBA00003234"/>
    </source>
</evidence>
<feature type="binding site" evidence="13">
    <location>
        <position position="44"/>
    </location>
    <ligand>
        <name>[4Fe-4S] cluster</name>
        <dbReference type="ChEBI" id="CHEBI:49883"/>
        <label>1</label>
    </ligand>
</feature>
<dbReference type="InterPro" id="IPR023404">
    <property type="entry name" value="rSAM_horseshoe"/>
</dbReference>
<feature type="binding site" evidence="13">
    <location>
        <position position="196"/>
    </location>
    <ligand>
        <name>[4Fe-4S] cluster</name>
        <dbReference type="ChEBI" id="CHEBI:49883"/>
        <label>2</label>
        <note>4Fe-4S-S-AdoMet</note>
    </ligand>
</feature>
<keyword evidence="4 13" id="KW-0808">Transferase</keyword>
<dbReference type="Pfam" id="PF00919">
    <property type="entry name" value="UPF0004"/>
    <property type="match status" value="1"/>
</dbReference>
<evidence type="ECO:0000256" key="3">
    <source>
        <dbReference type="ARBA" id="ARBA00022490"/>
    </source>
</evidence>
<dbReference type="RefSeq" id="WP_235295054.1">
    <property type="nucleotide sequence ID" value="NZ_BSOH01000031.1"/>
</dbReference>
<dbReference type="PANTHER" id="PTHR43020">
    <property type="entry name" value="CDK5 REGULATORY SUBUNIT-ASSOCIATED PROTEIN 1"/>
    <property type="match status" value="1"/>
</dbReference>
<evidence type="ECO:0000256" key="13">
    <source>
        <dbReference type="HAMAP-Rule" id="MF_01864"/>
    </source>
</evidence>
<evidence type="ECO:0000256" key="8">
    <source>
        <dbReference type="ARBA" id="ARBA00023014"/>
    </source>
</evidence>
<dbReference type="SFLD" id="SFLDS00029">
    <property type="entry name" value="Radical_SAM"/>
    <property type="match status" value="1"/>
</dbReference>
<dbReference type="SUPFAM" id="SSF102114">
    <property type="entry name" value="Radical SAM enzymes"/>
    <property type="match status" value="1"/>
</dbReference>
<keyword evidence="3 13" id="KW-0963">Cytoplasm</keyword>
<feature type="domain" description="Radical SAM core" evidence="16">
    <location>
        <begin position="175"/>
        <end position="409"/>
    </location>
</feature>
<evidence type="ECO:0000313" key="17">
    <source>
        <dbReference type="EMBL" id="GLR19651.1"/>
    </source>
</evidence>
<keyword evidence="18" id="KW-1185">Reference proteome</keyword>
<dbReference type="SFLD" id="SFLDG01082">
    <property type="entry name" value="B12-binding_domain_containing"/>
    <property type="match status" value="1"/>
</dbReference>
<dbReference type="PROSITE" id="PS50926">
    <property type="entry name" value="TRAM"/>
    <property type="match status" value="1"/>
</dbReference>
<name>A0AA37SRM3_9BACT</name>
<dbReference type="PANTHER" id="PTHR43020:SF2">
    <property type="entry name" value="MITOCHONDRIAL TRNA METHYLTHIOTRANSFERASE CDK5RAP1"/>
    <property type="match status" value="1"/>
</dbReference>
<dbReference type="SFLD" id="SFLDG01061">
    <property type="entry name" value="methylthiotransferase"/>
    <property type="match status" value="1"/>
</dbReference>
<evidence type="ECO:0000256" key="9">
    <source>
        <dbReference type="ARBA" id="ARBA00033765"/>
    </source>
</evidence>
<dbReference type="Gene3D" id="3.80.30.20">
    <property type="entry name" value="tm_1862 like domain"/>
    <property type="match status" value="1"/>
</dbReference>
<dbReference type="PROSITE" id="PS51918">
    <property type="entry name" value="RADICAL_SAM"/>
    <property type="match status" value="1"/>
</dbReference>
<reference evidence="17" key="2">
    <citation type="submission" date="2023-01" db="EMBL/GenBank/DDBJ databases">
        <title>Draft genome sequence of Portibacter lacus strain NBRC 108769.</title>
        <authorList>
            <person name="Sun Q."/>
            <person name="Mori K."/>
        </authorList>
    </citation>
    <scope>NUCLEOTIDE SEQUENCE</scope>
    <source>
        <strain evidence="17">NBRC 108769</strain>
    </source>
</reference>
<feature type="binding site" evidence="13">
    <location>
        <position position="80"/>
    </location>
    <ligand>
        <name>[4Fe-4S] cluster</name>
        <dbReference type="ChEBI" id="CHEBI:49883"/>
        <label>1</label>
    </ligand>
</feature>
<dbReference type="EC" id="2.8.4.3" evidence="9 13"/>
<evidence type="ECO:0000313" key="18">
    <source>
        <dbReference type="Proteomes" id="UP001156666"/>
    </source>
</evidence>
<evidence type="ECO:0000256" key="12">
    <source>
        <dbReference type="ARBA" id="ARBA00081141"/>
    </source>
</evidence>
<dbReference type="PROSITE" id="PS51449">
    <property type="entry name" value="MTTASE_N"/>
    <property type="match status" value="1"/>
</dbReference>
<evidence type="ECO:0000256" key="4">
    <source>
        <dbReference type="ARBA" id="ARBA00022679"/>
    </source>
</evidence>
<comment type="catalytic activity">
    <reaction evidence="13">
        <text>N(6)-dimethylallyladenosine(37) in tRNA + (sulfur carrier)-SH + AH2 + 2 S-adenosyl-L-methionine = 2-methylsulfanyl-N(6)-dimethylallyladenosine(37) in tRNA + (sulfur carrier)-H + 5'-deoxyadenosine + L-methionine + A + S-adenosyl-L-homocysteine + 2 H(+)</text>
        <dbReference type="Rhea" id="RHEA:37067"/>
        <dbReference type="Rhea" id="RHEA-COMP:10375"/>
        <dbReference type="Rhea" id="RHEA-COMP:10376"/>
        <dbReference type="Rhea" id="RHEA-COMP:14737"/>
        <dbReference type="Rhea" id="RHEA-COMP:14739"/>
        <dbReference type="ChEBI" id="CHEBI:13193"/>
        <dbReference type="ChEBI" id="CHEBI:15378"/>
        <dbReference type="ChEBI" id="CHEBI:17319"/>
        <dbReference type="ChEBI" id="CHEBI:17499"/>
        <dbReference type="ChEBI" id="CHEBI:29917"/>
        <dbReference type="ChEBI" id="CHEBI:57844"/>
        <dbReference type="ChEBI" id="CHEBI:57856"/>
        <dbReference type="ChEBI" id="CHEBI:59789"/>
        <dbReference type="ChEBI" id="CHEBI:64428"/>
        <dbReference type="ChEBI" id="CHEBI:74415"/>
        <dbReference type="ChEBI" id="CHEBI:74417"/>
        <dbReference type="EC" id="2.8.4.3"/>
    </reaction>
</comment>
<evidence type="ECO:0000256" key="5">
    <source>
        <dbReference type="ARBA" id="ARBA00022691"/>
    </source>
</evidence>
<keyword evidence="13" id="KW-0819">tRNA processing</keyword>
<evidence type="ECO:0000256" key="7">
    <source>
        <dbReference type="ARBA" id="ARBA00023004"/>
    </source>
</evidence>
<dbReference type="Pfam" id="PF01938">
    <property type="entry name" value="TRAM"/>
    <property type="match status" value="1"/>
</dbReference>
<evidence type="ECO:0000259" key="15">
    <source>
        <dbReference type="PROSITE" id="PS51449"/>
    </source>
</evidence>
<dbReference type="AlphaFoldDB" id="A0AA37SRM3"/>
<dbReference type="FunFam" id="3.40.50.12160:FF:000003">
    <property type="entry name" value="CDK5 regulatory subunit-associated protein 1"/>
    <property type="match status" value="1"/>
</dbReference>
<gene>
    <name evidence="13 17" type="primary">miaB</name>
    <name evidence="17" type="ORF">GCM10007940_42670</name>
</gene>
<dbReference type="InterPro" id="IPR007197">
    <property type="entry name" value="rSAM"/>
</dbReference>
<evidence type="ECO:0000256" key="6">
    <source>
        <dbReference type="ARBA" id="ARBA00022723"/>
    </source>
</evidence>
<keyword evidence="5 13" id="KW-0949">S-adenosyl-L-methionine</keyword>
<dbReference type="SFLD" id="SFLDF00413">
    <property type="entry name" value="CDK5RAP1"/>
    <property type="match status" value="1"/>
</dbReference>
<evidence type="ECO:0000256" key="11">
    <source>
        <dbReference type="ARBA" id="ARBA00080698"/>
    </source>
</evidence>
<comment type="subunit">
    <text evidence="13">Monomer.</text>
</comment>
<dbReference type="InterPro" id="IPR006638">
    <property type="entry name" value="Elp3/MiaA/NifB-like_rSAM"/>
</dbReference>
<dbReference type="HAMAP" id="MF_01864">
    <property type="entry name" value="tRNA_metthiotr_MiaB"/>
    <property type="match status" value="1"/>
</dbReference>
<keyword evidence="8 13" id="KW-0411">Iron-sulfur</keyword>
<evidence type="ECO:0000259" key="16">
    <source>
        <dbReference type="PROSITE" id="PS51918"/>
    </source>
</evidence>
<keyword evidence="2 13" id="KW-0004">4Fe-4S</keyword>
<feature type="domain" description="TRAM" evidence="14">
    <location>
        <begin position="412"/>
        <end position="476"/>
    </location>
</feature>
<dbReference type="GO" id="GO:0005829">
    <property type="term" value="C:cytosol"/>
    <property type="evidence" value="ECO:0007669"/>
    <property type="project" value="TreeGrafter"/>
</dbReference>